<evidence type="ECO:0000313" key="1">
    <source>
        <dbReference type="EMBL" id="KAK8774702.1"/>
    </source>
</evidence>
<dbReference type="GO" id="GO:0006357">
    <property type="term" value="P:regulation of transcription by RNA polymerase II"/>
    <property type="evidence" value="ECO:0007669"/>
    <property type="project" value="TreeGrafter"/>
</dbReference>
<evidence type="ECO:0000313" key="2">
    <source>
        <dbReference type="Proteomes" id="UP001321473"/>
    </source>
</evidence>
<dbReference type="EMBL" id="JARKHS020015135">
    <property type="protein sequence ID" value="KAK8774702.1"/>
    <property type="molecule type" value="Genomic_DNA"/>
</dbReference>
<dbReference type="GO" id="GO:0000785">
    <property type="term" value="C:chromatin"/>
    <property type="evidence" value="ECO:0007669"/>
    <property type="project" value="TreeGrafter"/>
</dbReference>
<dbReference type="GO" id="GO:0061665">
    <property type="term" value="F:SUMO ligase activity"/>
    <property type="evidence" value="ECO:0007669"/>
    <property type="project" value="TreeGrafter"/>
</dbReference>
<name>A0AAQ4EJ13_AMBAM</name>
<accession>A0AAQ4EJ13</accession>
<proteinExistence type="predicted"/>
<dbReference type="AlphaFoldDB" id="A0AAQ4EJ13"/>
<dbReference type="GO" id="GO:0016925">
    <property type="term" value="P:protein sumoylation"/>
    <property type="evidence" value="ECO:0007669"/>
    <property type="project" value="TreeGrafter"/>
</dbReference>
<dbReference type="GO" id="GO:0003712">
    <property type="term" value="F:transcription coregulator activity"/>
    <property type="evidence" value="ECO:0007669"/>
    <property type="project" value="TreeGrafter"/>
</dbReference>
<dbReference type="PANTHER" id="PTHR10782">
    <property type="entry name" value="ZINC FINGER MIZ DOMAIN-CONTAINING PROTEIN"/>
    <property type="match status" value="1"/>
</dbReference>
<dbReference type="InterPro" id="IPR013083">
    <property type="entry name" value="Znf_RING/FYVE/PHD"/>
</dbReference>
<gene>
    <name evidence="1" type="ORF">V5799_010761</name>
</gene>
<dbReference type="Gene3D" id="3.30.40.10">
    <property type="entry name" value="Zinc/RING finger domain, C3HC4 (zinc finger)"/>
    <property type="match status" value="1"/>
</dbReference>
<organism evidence="1 2">
    <name type="scientific">Amblyomma americanum</name>
    <name type="common">Lone star tick</name>
    <dbReference type="NCBI Taxonomy" id="6943"/>
    <lineage>
        <taxon>Eukaryota</taxon>
        <taxon>Metazoa</taxon>
        <taxon>Ecdysozoa</taxon>
        <taxon>Arthropoda</taxon>
        <taxon>Chelicerata</taxon>
        <taxon>Arachnida</taxon>
        <taxon>Acari</taxon>
        <taxon>Parasitiformes</taxon>
        <taxon>Ixodida</taxon>
        <taxon>Ixodoidea</taxon>
        <taxon>Ixodidae</taxon>
        <taxon>Amblyomminae</taxon>
        <taxon>Amblyomma</taxon>
    </lineage>
</organism>
<reference evidence="1 2" key="1">
    <citation type="journal article" date="2023" name="Arcadia Sci">
        <title>De novo assembly of a long-read Amblyomma americanum tick genome.</title>
        <authorList>
            <person name="Chou S."/>
            <person name="Poskanzer K.E."/>
            <person name="Rollins M."/>
            <person name="Thuy-Boun P.S."/>
        </authorList>
    </citation>
    <scope>NUCLEOTIDE SEQUENCE [LARGE SCALE GENOMIC DNA]</scope>
    <source>
        <strain evidence="1">F_SG_1</strain>
        <tissue evidence="1">Salivary glands</tissue>
    </source>
</reference>
<keyword evidence="2" id="KW-1185">Reference proteome</keyword>
<comment type="caution">
    <text evidence="1">The sequence shown here is derived from an EMBL/GenBank/DDBJ whole genome shotgun (WGS) entry which is preliminary data.</text>
</comment>
<protein>
    <submittedName>
        <fullName evidence="1">Uncharacterized protein</fullName>
    </submittedName>
</protein>
<dbReference type="PANTHER" id="PTHR10782:SF4">
    <property type="entry name" value="TONALLI, ISOFORM E"/>
    <property type="match status" value="1"/>
</dbReference>
<sequence length="181" mass="20429">MVFAHFTLSSNRDASEGFKATVSVNYKSHHGLPLTMVNISQLLYRLPEINYVLSFPAVPRYVTVNVYEVRKVYEEDVLRYTDDRAPYAWKQEDTQALVQAYLAEKDHDCLQVRCFDAFAYLGYNEATLEPSWLCPVCSGQVFAQDIRVDLLTLGILTEADDTCTAANLRADGSWEPVDSAA</sequence>
<dbReference type="Proteomes" id="UP001321473">
    <property type="component" value="Unassembled WGS sequence"/>
</dbReference>